<keyword evidence="2" id="KW-0276">Fatty acid metabolism</keyword>
<dbReference type="GO" id="GO:0003857">
    <property type="term" value="F:(3S)-3-hydroxyacyl-CoA dehydrogenase (NAD+) activity"/>
    <property type="evidence" value="ECO:0007669"/>
    <property type="project" value="UniProtKB-EC"/>
</dbReference>
<dbReference type="CDD" id="cd06558">
    <property type="entry name" value="crotonase-like"/>
    <property type="match status" value="1"/>
</dbReference>
<feature type="domain" description="3-hydroxyacyl-CoA dehydrogenase C-terminal" evidence="8">
    <location>
        <begin position="201"/>
        <end position="300"/>
    </location>
</feature>
<sequence length="795" mass="85979">MTAPSQPKSALRIRKAAVLGAGVMGAQIAAHLTNANVETVLFDLPAKEGPKSGIALKAIENLKKLSPAPLADSTRAAAIIPANYDDDLEHLKDVDLVIEAIAERMDWKLDLYKKIAPYVSKTAVLASNTSGLSINGLAEALPEEMRHRFTGVHFFNPPRYMHLVELIPTRLTDPSVLEGLEAFLTTTVGKGVVYAKDTPNFIGNRIGVFSMLATMYHTEQFKLGFDTVDALTGPAVGRPKSATYRTADVVGLDTMAHVIKTMADTLANDPWHEYFKAPAWLSGLIEQGALGQKTGAGFYRKAGKDIVVLDVAKRDYRPSEQKASDEVSAILAIKDPAEKFGKLRASSDPQAQFLWATFRDLFHYTAYHLADIADTARDVDFAIRWGYGWKLGPFETWQAAGWQQVAGWIAEDIAAGKAMSKAPLPAWVTDGRTGVHGKNGSYSAAANADKPRSQHPVYKRQLFPDPILGEKFDQGTTVWENDGIRLWTLGDDNVGIISFKTKMNTVNDQVLDGIQHAIGVAEEKLKAVVIWQTSEPFSAGADLKGALGLLQAGKIDDFKAMVANFQRTSMRIKHSLVPVVSAVRGLALGGGCEFQMHSARTVAALESYIGLVEAGVGLLPAGGGLHELAVRAAQSNPTDPFESLKKVFETVAMAKVSGSALEAKQSGLLRDSDVVVFNAYELLYVAKQVASSLAESGWRAPLYDRNIPVAGDVGTATFKASLANLQAGYFASEHDVAIATRIADTLCGGAIERGSLVDEEWLLALERKHFVELAQTEKTQARIAHTMTTGKPLRN</sequence>
<dbReference type="SUPFAM" id="SSF52096">
    <property type="entry name" value="ClpP/crotonase"/>
    <property type="match status" value="1"/>
</dbReference>
<dbReference type="GO" id="GO:0070403">
    <property type="term" value="F:NAD+ binding"/>
    <property type="evidence" value="ECO:0007669"/>
    <property type="project" value="InterPro"/>
</dbReference>
<dbReference type="Gene3D" id="1.10.1040.50">
    <property type="match status" value="1"/>
</dbReference>
<keyword evidence="3" id="KW-0442">Lipid degradation</keyword>
<dbReference type="SUPFAM" id="SSF51735">
    <property type="entry name" value="NAD(P)-binding Rossmann-fold domains"/>
    <property type="match status" value="1"/>
</dbReference>
<keyword evidence="6" id="KW-0443">Lipid metabolism</keyword>
<dbReference type="Pfam" id="PF02737">
    <property type="entry name" value="3HCDH_N"/>
    <property type="match status" value="1"/>
</dbReference>
<comment type="catalytic activity">
    <reaction evidence="7">
        <text>a (3S)-3-hydroxyacyl-CoA + NAD(+) = a 3-oxoacyl-CoA + NADH + H(+)</text>
        <dbReference type="Rhea" id="RHEA:22432"/>
        <dbReference type="ChEBI" id="CHEBI:15378"/>
        <dbReference type="ChEBI" id="CHEBI:57318"/>
        <dbReference type="ChEBI" id="CHEBI:57540"/>
        <dbReference type="ChEBI" id="CHEBI:57945"/>
        <dbReference type="ChEBI" id="CHEBI:90726"/>
        <dbReference type="EC" id="1.1.1.35"/>
    </reaction>
</comment>
<dbReference type="Proteomes" id="UP000255334">
    <property type="component" value="Unassembled WGS sequence"/>
</dbReference>
<organism evidence="10 11">
    <name type="scientific">Dyella psychrodurans</name>
    <dbReference type="NCBI Taxonomy" id="1927960"/>
    <lineage>
        <taxon>Bacteria</taxon>
        <taxon>Pseudomonadati</taxon>
        <taxon>Pseudomonadota</taxon>
        <taxon>Gammaproteobacteria</taxon>
        <taxon>Lysobacterales</taxon>
        <taxon>Rhodanobacteraceae</taxon>
        <taxon>Dyella</taxon>
    </lineage>
</organism>
<gene>
    <name evidence="10" type="ORF">DWU99_01790</name>
</gene>
<dbReference type="PANTHER" id="PTHR48075:SF7">
    <property type="entry name" value="3-HYDROXYACYL-COA DEHYDROGENASE-RELATED"/>
    <property type="match status" value="1"/>
</dbReference>
<evidence type="ECO:0000256" key="3">
    <source>
        <dbReference type="ARBA" id="ARBA00022963"/>
    </source>
</evidence>
<evidence type="ECO:0000256" key="6">
    <source>
        <dbReference type="ARBA" id="ARBA00023098"/>
    </source>
</evidence>
<dbReference type="InterPro" id="IPR006176">
    <property type="entry name" value="3-OHacyl-CoA_DH_NAD-bd"/>
</dbReference>
<dbReference type="InterPro" id="IPR001753">
    <property type="entry name" value="Enoyl-CoA_hydra/iso"/>
</dbReference>
<keyword evidence="5" id="KW-0520">NAD</keyword>
<dbReference type="Pfam" id="PF00378">
    <property type="entry name" value="ECH_1"/>
    <property type="match status" value="1"/>
</dbReference>
<comment type="caution">
    <text evidence="10">The sequence shown here is derived from an EMBL/GenBank/DDBJ whole genome shotgun (WGS) entry which is preliminary data.</text>
</comment>
<dbReference type="InterPro" id="IPR029045">
    <property type="entry name" value="ClpP/crotonase-like_dom_sf"/>
</dbReference>
<dbReference type="Gene3D" id="3.40.50.720">
    <property type="entry name" value="NAD(P)-binding Rossmann-like Domain"/>
    <property type="match status" value="1"/>
</dbReference>
<proteinExistence type="predicted"/>
<evidence type="ECO:0000256" key="5">
    <source>
        <dbReference type="ARBA" id="ARBA00023027"/>
    </source>
</evidence>
<dbReference type="PANTHER" id="PTHR48075">
    <property type="entry name" value="3-HYDROXYACYL-COA DEHYDROGENASE FAMILY PROTEIN"/>
    <property type="match status" value="1"/>
</dbReference>
<dbReference type="RefSeq" id="WP_115476279.1">
    <property type="nucleotide sequence ID" value="NZ_QRBF01000001.1"/>
</dbReference>
<dbReference type="InterPro" id="IPR036291">
    <property type="entry name" value="NAD(P)-bd_dom_sf"/>
</dbReference>
<dbReference type="InterPro" id="IPR008927">
    <property type="entry name" value="6-PGluconate_DH-like_C_sf"/>
</dbReference>
<evidence type="ECO:0000256" key="2">
    <source>
        <dbReference type="ARBA" id="ARBA00022832"/>
    </source>
</evidence>
<evidence type="ECO:0000256" key="4">
    <source>
        <dbReference type="ARBA" id="ARBA00023002"/>
    </source>
</evidence>
<evidence type="ECO:0000313" key="10">
    <source>
        <dbReference type="EMBL" id="RDS86028.1"/>
    </source>
</evidence>
<dbReference type="OrthoDB" id="5389341at2"/>
<dbReference type="SUPFAM" id="SSF48179">
    <property type="entry name" value="6-phosphogluconate dehydrogenase C-terminal domain-like"/>
    <property type="match status" value="2"/>
</dbReference>
<evidence type="ECO:0000313" key="11">
    <source>
        <dbReference type="Proteomes" id="UP000255334"/>
    </source>
</evidence>
<evidence type="ECO:0000256" key="7">
    <source>
        <dbReference type="ARBA" id="ARBA00049556"/>
    </source>
</evidence>
<dbReference type="EMBL" id="QRBF01000001">
    <property type="protein sequence ID" value="RDS86028.1"/>
    <property type="molecule type" value="Genomic_DNA"/>
</dbReference>
<protein>
    <submittedName>
        <fullName evidence="10">3-hydroxyacyl-CoA dehydrogenase/enoyl-CoA hydratase family protein</fullName>
    </submittedName>
</protein>
<reference evidence="10 11" key="1">
    <citation type="submission" date="2018-07" db="EMBL/GenBank/DDBJ databases">
        <title>Dyella monticola sp. nov. and Dyella psychrodurans sp. nov. isolated from monsoon evergreen broad-leaved forest soil of Dinghu Mountain, China.</title>
        <authorList>
            <person name="Gao Z."/>
            <person name="Qiu L."/>
        </authorList>
    </citation>
    <scope>NUCLEOTIDE SEQUENCE [LARGE SCALE GENOMIC DNA]</scope>
    <source>
        <strain evidence="10 11">4MSK11</strain>
    </source>
</reference>
<comment type="pathway">
    <text evidence="1">Lipid metabolism; fatty acid beta-oxidation.</text>
</comment>
<keyword evidence="11" id="KW-1185">Reference proteome</keyword>
<dbReference type="Gene3D" id="3.90.226.10">
    <property type="entry name" value="2-enoyl-CoA Hydratase, Chain A, domain 1"/>
    <property type="match status" value="1"/>
</dbReference>
<evidence type="ECO:0000259" key="8">
    <source>
        <dbReference type="Pfam" id="PF00725"/>
    </source>
</evidence>
<evidence type="ECO:0000259" key="9">
    <source>
        <dbReference type="Pfam" id="PF02737"/>
    </source>
</evidence>
<dbReference type="AlphaFoldDB" id="A0A370XC99"/>
<name>A0A370XC99_9GAMM</name>
<keyword evidence="4" id="KW-0560">Oxidoreductase</keyword>
<feature type="domain" description="3-hydroxyacyl-CoA dehydrogenase NAD binding" evidence="9">
    <location>
        <begin position="15"/>
        <end position="198"/>
    </location>
</feature>
<dbReference type="InterPro" id="IPR006108">
    <property type="entry name" value="3HC_DH_C"/>
</dbReference>
<dbReference type="UniPathway" id="UPA00659"/>
<evidence type="ECO:0000256" key="1">
    <source>
        <dbReference type="ARBA" id="ARBA00005005"/>
    </source>
</evidence>
<accession>A0A370XC99</accession>
<dbReference type="GO" id="GO:0006635">
    <property type="term" value="P:fatty acid beta-oxidation"/>
    <property type="evidence" value="ECO:0007669"/>
    <property type="project" value="UniProtKB-UniPathway"/>
</dbReference>
<dbReference type="Pfam" id="PF00725">
    <property type="entry name" value="3HCDH"/>
    <property type="match status" value="1"/>
</dbReference>